<evidence type="ECO:0000313" key="2">
    <source>
        <dbReference type="Proteomes" id="UP000092498"/>
    </source>
</evidence>
<dbReference type="STRING" id="1759059.ATE48_05190"/>
<dbReference type="KEGG" id="cbot:ATE48_05190"/>
<proteinExistence type="predicted"/>
<dbReference type="RefSeq" id="WP_066768508.1">
    <property type="nucleotide sequence ID" value="NZ_CP013244.1"/>
</dbReference>
<evidence type="ECO:0000313" key="1">
    <source>
        <dbReference type="EMBL" id="ANP45350.1"/>
    </source>
</evidence>
<dbReference type="PANTHER" id="PTHR20974">
    <property type="entry name" value="UPF0585 PROTEIN CG18661"/>
    <property type="match status" value="1"/>
</dbReference>
<dbReference type="PANTHER" id="PTHR20974:SF0">
    <property type="entry name" value="UPF0585 PROTEIN CG18661"/>
    <property type="match status" value="1"/>
</dbReference>
<dbReference type="AlphaFoldDB" id="A0A1B1AFM5"/>
<dbReference type="InterPro" id="IPR029063">
    <property type="entry name" value="SAM-dependent_MTases_sf"/>
</dbReference>
<dbReference type="SUPFAM" id="SSF53335">
    <property type="entry name" value="S-adenosyl-L-methionine-dependent methyltransferases"/>
    <property type="match status" value="1"/>
</dbReference>
<gene>
    <name evidence="1" type="ORF">ATE48_05190</name>
</gene>
<dbReference type="EMBL" id="CP013244">
    <property type="protein sequence ID" value="ANP45350.1"/>
    <property type="molecule type" value="Genomic_DNA"/>
</dbReference>
<dbReference type="Proteomes" id="UP000092498">
    <property type="component" value="Chromosome"/>
</dbReference>
<keyword evidence="1" id="KW-0489">Methyltransferase</keyword>
<dbReference type="InterPro" id="IPR010342">
    <property type="entry name" value="DUF938"/>
</dbReference>
<dbReference type="Gene3D" id="3.40.50.150">
    <property type="entry name" value="Vaccinia Virus protein VP39"/>
    <property type="match status" value="1"/>
</dbReference>
<dbReference type="GO" id="GO:0008168">
    <property type="term" value="F:methyltransferase activity"/>
    <property type="evidence" value="ECO:0007669"/>
    <property type="project" value="UniProtKB-KW"/>
</dbReference>
<dbReference type="InParanoid" id="A0A1B1AFM5"/>
<sequence>MDARQHSLPAGRNRDPILAILKRVIAPGSHVLEIASGSGEHAVHFARHLTDVRWQPSDPDQNARASVAAWIEHEGASNIAAPLDLDVEEAGWEAALPRSGYDAVIAVNMIHISPWEATLGLMGGAAVLLANASRGPGILYTYGAYKRGGEHTAPSNEAFDAWLKERDPNYGVRDMEEVEAAANVCGLRLSEIIEMPANNFSLVFER</sequence>
<accession>A0A1B1AFM5</accession>
<protein>
    <submittedName>
        <fullName evidence="1">SAM-dependent methyltransferase</fullName>
    </submittedName>
</protein>
<dbReference type="Pfam" id="PF06080">
    <property type="entry name" value="DUF938"/>
    <property type="match status" value="1"/>
</dbReference>
<name>A0A1B1AFM5_9PROT</name>
<reference evidence="1 2" key="1">
    <citation type="submission" date="2015-11" db="EMBL/GenBank/DDBJ databases">
        <title>Whole-Genome Sequence of Candidatus Oderbacter manganicum from the National Park Lower Oder Valley, Germany.</title>
        <authorList>
            <person name="Braun B."/>
            <person name="Liere K."/>
            <person name="Szewzyk U."/>
        </authorList>
    </citation>
    <scope>NUCLEOTIDE SEQUENCE [LARGE SCALE GENOMIC DNA]</scope>
    <source>
        <strain evidence="1 2">OTSz_A_272</strain>
    </source>
</reference>
<keyword evidence="1" id="KW-0808">Transferase</keyword>
<keyword evidence="2" id="KW-1185">Reference proteome</keyword>
<organism evidence="1 2">
    <name type="scientific">Candidatus Viadribacter manganicus</name>
    <dbReference type="NCBI Taxonomy" id="1759059"/>
    <lineage>
        <taxon>Bacteria</taxon>
        <taxon>Pseudomonadati</taxon>
        <taxon>Pseudomonadota</taxon>
        <taxon>Alphaproteobacteria</taxon>
        <taxon>Hyphomonadales</taxon>
        <taxon>Hyphomonadaceae</taxon>
        <taxon>Candidatus Viadribacter</taxon>
    </lineage>
</organism>
<dbReference type="OrthoDB" id="5525831at2"/>
<dbReference type="GO" id="GO:0032259">
    <property type="term" value="P:methylation"/>
    <property type="evidence" value="ECO:0007669"/>
    <property type="project" value="UniProtKB-KW"/>
</dbReference>